<dbReference type="EMBL" id="CAJSLV010000057">
    <property type="protein sequence ID" value="CAG6394633.1"/>
    <property type="molecule type" value="Genomic_DNA"/>
</dbReference>
<sequence>MGADGTGGLAVAWQKSTYSNHQSACVEVGRIGRETVAFRDSKDPEGAVLAFERAAARAFVASVAAGEFTEGR</sequence>
<evidence type="ECO:0000313" key="2">
    <source>
        <dbReference type="EMBL" id="CAG6394633.1"/>
    </source>
</evidence>
<dbReference type="AlphaFoldDB" id="A0A9W4DQZ4"/>
<organism evidence="2 3">
    <name type="scientific">Actinacidiphila cocklensis</name>
    <dbReference type="NCBI Taxonomy" id="887465"/>
    <lineage>
        <taxon>Bacteria</taxon>
        <taxon>Bacillati</taxon>
        <taxon>Actinomycetota</taxon>
        <taxon>Actinomycetes</taxon>
        <taxon>Kitasatosporales</taxon>
        <taxon>Streptomycetaceae</taxon>
        <taxon>Actinacidiphila</taxon>
    </lineage>
</organism>
<name>A0A9W4DQZ4_9ACTN</name>
<dbReference type="Pfam" id="PF04149">
    <property type="entry name" value="DUF397"/>
    <property type="match status" value="1"/>
</dbReference>
<feature type="domain" description="DUF397" evidence="1">
    <location>
        <begin position="12"/>
        <end position="63"/>
    </location>
</feature>
<proteinExistence type="predicted"/>
<evidence type="ECO:0000259" key="1">
    <source>
        <dbReference type="Pfam" id="PF04149"/>
    </source>
</evidence>
<dbReference type="InterPro" id="IPR007278">
    <property type="entry name" value="DUF397"/>
</dbReference>
<accession>A0A9W4DQZ4</accession>
<keyword evidence="3" id="KW-1185">Reference proteome</keyword>
<protein>
    <recommendedName>
        <fullName evidence="1">DUF397 domain-containing protein</fullName>
    </recommendedName>
</protein>
<dbReference type="Proteomes" id="UP001152519">
    <property type="component" value="Unassembled WGS sequence"/>
</dbReference>
<evidence type="ECO:0000313" key="3">
    <source>
        <dbReference type="Proteomes" id="UP001152519"/>
    </source>
</evidence>
<comment type="caution">
    <text evidence="2">The sequence shown here is derived from an EMBL/GenBank/DDBJ whole genome shotgun (WGS) entry which is preliminary data.</text>
</comment>
<gene>
    <name evidence="2" type="ORF">SCOCK_280086</name>
</gene>
<reference evidence="2" key="1">
    <citation type="submission" date="2021-05" db="EMBL/GenBank/DDBJ databases">
        <authorList>
            <person name="Arsene-Ploetze F."/>
        </authorList>
    </citation>
    <scope>NUCLEOTIDE SEQUENCE</scope>
    <source>
        <strain evidence="2">DSM 42138</strain>
    </source>
</reference>